<reference evidence="4" key="1">
    <citation type="submission" date="2022-03" db="EMBL/GenBank/DDBJ databases">
        <title>Genome Identification and Characterization of new species Bdellovibrio reynosense LBG001 sp. nov. from a Mexico soil sample.</title>
        <authorList>
            <person name="Camilli A."/>
            <person name="Ajao Y."/>
            <person name="Guo X."/>
        </authorList>
    </citation>
    <scope>NUCLEOTIDE SEQUENCE</scope>
    <source>
        <strain evidence="4">LBG001</strain>
    </source>
</reference>
<evidence type="ECO:0000256" key="2">
    <source>
        <dbReference type="SAM" id="SignalP"/>
    </source>
</evidence>
<accession>A0ABY4C7Y8</accession>
<dbReference type="PROSITE" id="PS51688">
    <property type="entry name" value="ICA"/>
    <property type="match status" value="1"/>
</dbReference>
<feature type="signal peptide" evidence="2">
    <location>
        <begin position="1"/>
        <end position="21"/>
    </location>
</feature>
<evidence type="ECO:0000313" key="5">
    <source>
        <dbReference type="Proteomes" id="UP000830116"/>
    </source>
</evidence>
<dbReference type="Pfam" id="PF13884">
    <property type="entry name" value="Peptidase_S74"/>
    <property type="match status" value="1"/>
</dbReference>
<dbReference type="Proteomes" id="UP000830116">
    <property type="component" value="Chromosome"/>
</dbReference>
<evidence type="ECO:0000256" key="1">
    <source>
        <dbReference type="SAM" id="MobiDB-lite"/>
    </source>
</evidence>
<feature type="compositionally biased region" description="Basic and acidic residues" evidence="1">
    <location>
        <begin position="1195"/>
        <end position="1206"/>
    </location>
</feature>
<protein>
    <submittedName>
        <fullName evidence="4">Tail fiber domain-containing protein</fullName>
    </submittedName>
</protein>
<dbReference type="RefSeq" id="WP_243537211.1">
    <property type="nucleotide sequence ID" value="NZ_CP093442.1"/>
</dbReference>
<gene>
    <name evidence="4" type="ORF">MNR06_14930</name>
</gene>
<feature type="domain" description="Peptidase S74" evidence="3">
    <location>
        <begin position="1083"/>
        <end position="1173"/>
    </location>
</feature>
<evidence type="ECO:0000313" key="4">
    <source>
        <dbReference type="EMBL" id="UOF00993.1"/>
    </source>
</evidence>
<sequence length="1213" mass="124598">MRSCTYMISFLMVLFSSSVQASPSSFTYQGRIIKTDGEALEYNNVSFLFEITSPNGNCVIYREQRDGVNMQNSKGIFDVPIGSGTKLFPADPLFSLLDAFNNTPVQNCSGGATYTPAAGDTRLLKVQFHDGTGWKVISPANEIRSVPFSAYALSSQKLGTRTEDDFVLKSGVPACGASEFLSFNGTALVCAPVTGASGGTVTNVTSANAYLSVANGTSTPALTLNVGTGANTVAAGNDSRFTDSRTPTGAAGGDLSGTYPNPTVAKIQTIAIASAAPSTGQFFKYDGSQWLGAAIAMSDVTNLSATLATYHTTAAFNAAVGSGNCAAHQTPYWNSVSGSFQCQAINVSLAGDVSGTIGASVVDKIKGVTVDTSGLAAGQILKYDGTKWAPASDNNSGTVTNIATGTGLTGGPITTTGTISLANTAVTPAVYGSTTAVGTFTVDAQGRLTAASNAAIAFPVTSVATKTGAVTLDYGDINSAASKYLTYRPNNVACSDNQVMKWVNANSRWECANDTDTNSGGTVTSVATGTGLSGGTITSTGTISLANTAVTAGSYTRASITVDAQGRLTAASSGAAIGLATADVTGTLPITNGGTGQTSAVAAFNGLSPLTTKGDIVVNDGTNDIRLPVGSNGQVLSAASGQSSGLQWVTPTNGTVTNVTGTAPIVVATGTTTPAISISDATTGAKGAVQVGAGIAVSSGTISADPANFPSAVPVAKGGTGVTSITANRLVASDGTGATLIPFTCATGQLITFDGTGIMGCTTYASSSLFTNGGNTLGAAVTLGTTDAFSLGFKTNNSTRATVTSGGNFGINTTTPQSKLSVSADDYLNTALSVNTGLRGITVMGSASDVVGMAIWDRDNSSATTNDGDGLIYWGDDAGENLRFGSFMNNAAITEHMRIQADGNVGIGTTAPLGKLVVNSSSFTNFIVHTTGTTSDGDIWSSNPTGAWRIHGDQDDSNNFRVSYWTAPSGMGGTVSTSPFKMSTGGLTTISTSAVGTDFLVDATNSQGEIKLKSTGDLVYTGQNASSMAHLIGLYPGWDTAAVYIGGYHNGNNASLTTTKVVFGTASSGLYLPTYAASFNVSSDIRWKKDISLIPDSLNKISQLNGYNYRWKNKKDQKVDLGVIAQEVEQQFPEAVNTDKDGFKTVNYPGLIAPVINAIKELYAKYLAQDQKLEQMQSKMESLESKMTKLIEQNEDLRRQNEELLKRSPASHK</sequence>
<evidence type="ECO:0000259" key="3">
    <source>
        <dbReference type="PROSITE" id="PS51688"/>
    </source>
</evidence>
<organism evidence="4 5">
    <name type="scientific">Bdellovibrio reynosensis</name>
    <dbReference type="NCBI Taxonomy" id="2835041"/>
    <lineage>
        <taxon>Bacteria</taxon>
        <taxon>Pseudomonadati</taxon>
        <taxon>Bdellovibrionota</taxon>
        <taxon>Bdellovibrionia</taxon>
        <taxon>Bdellovibrionales</taxon>
        <taxon>Pseudobdellovibrionaceae</taxon>
        <taxon>Bdellovibrio</taxon>
    </lineage>
</organism>
<proteinExistence type="predicted"/>
<keyword evidence="5" id="KW-1185">Reference proteome</keyword>
<dbReference type="EMBL" id="CP093442">
    <property type="protein sequence ID" value="UOF00993.1"/>
    <property type="molecule type" value="Genomic_DNA"/>
</dbReference>
<keyword evidence="2" id="KW-0732">Signal</keyword>
<feature type="chain" id="PRO_5046957859" evidence="2">
    <location>
        <begin position="22"/>
        <end position="1213"/>
    </location>
</feature>
<name>A0ABY4C7Y8_9BACT</name>
<dbReference type="InterPro" id="IPR030392">
    <property type="entry name" value="S74_ICA"/>
</dbReference>
<feature type="region of interest" description="Disordered" evidence="1">
    <location>
        <begin position="1191"/>
        <end position="1213"/>
    </location>
</feature>